<organism evidence="3 4">
    <name type="scientific">Roseburia intestinalis L1-82</name>
    <dbReference type="NCBI Taxonomy" id="536231"/>
    <lineage>
        <taxon>Bacteria</taxon>
        <taxon>Bacillati</taxon>
        <taxon>Bacillota</taxon>
        <taxon>Clostridia</taxon>
        <taxon>Lachnospirales</taxon>
        <taxon>Lachnospiraceae</taxon>
        <taxon>Roseburia</taxon>
    </lineage>
</organism>
<dbReference type="Gene3D" id="3.20.20.140">
    <property type="entry name" value="Metal-dependent hydrolases"/>
    <property type="match status" value="1"/>
</dbReference>
<keyword evidence="1" id="KW-0456">Lyase</keyword>
<dbReference type="InterPro" id="IPR006680">
    <property type="entry name" value="Amidohydro-rel"/>
</dbReference>
<keyword evidence="3" id="KW-0378">Hydrolase</keyword>
<accession>C7G9P3</accession>
<dbReference type="GO" id="GO:0016831">
    <property type="term" value="F:carboxy-lyase activity"/>
    <property type="evidence" value="ECO:0007669"/>
    <property type="project" value="InterPro"/>
</dbReference>
<name>C7G9P3_9FIRM</name>
<feature type="domain" description="Amidohydrolase-related" evidence="2">
    <location>
        <begin position="12"/>
        <end position="297"/>
    </location>
</feature>
<comment type="caution">
    <text evidence="3">The sequence shown here is derived from an EMBL/GenBank/DDBJ whole genome shotgun (WGS) entry which is preliminary data.</text>
</comment>
<evidence type="ECO:0000259" key="2">
    <source>
        <dbReference type="Pfam" id="PF04909"/>
    </source>
</evidence>
<dbReference type="AlphaFoldDB" id="C7G9P3"/>
<dbReference type="Proteomes" id="UP000004828">
    <property type="component" value="Unassembled WGS sequence"/>
</dbReference>
<reference evidence="3 4" key="1">
    <citation type="submission" date="2009-08" db="EMBL/GenBank/DDBJ databases">
        <authorList>
            <person name="Weinstock G."/>
            <person name="Sodergren E."/>
            <person name="Clifton S."/>
            <person name="Fulton L."/>
            <person name="Fulton B."/>
            <person name="Courtney L."/>
            <person name="Fronick C."/>
            <person name="Harrison M."/>
            <person name="Strong C."/>
            <person name="Farmer C."/>
            <person name="Delahaunty K."/>
            <person name="Markovic C."/>
            <person name="Hall O."/>
            <person name="Minx P."/>
            <person name="Tomlinson C."/>
            <person name="Mitreva M."/>
            <person name="Nelson J."/>
            <person name="Hou S."/>
            <person name="Wollam A."/>
            <person name="Pepin K.H."/>
            <person name="Johnson M."/>
            <person name="Bhonagiri V."/>
            <person name="Nash W.E."/>
            <person name="Warren W."/>
            <person name="Chinwalla A."/>
            <person name="Mardis E.R."/>
            <person name="Wilson R.K."/>
        </authorList>
    </citation>
    <scope>NUCLEOTIDE SEQUENCE [LARGE SCALE GENOMIC DNA]</scope>
    <source>
        <strain evidence="3 4">L1-82</strain>
    </source>
</reference>
<evidence type="ECO:0000313" key="3">
    <source>
        <dbReference type="EMBL" id="EEV01454.1"/>
    </source>
</evidence>
<evidence type="ECO:0000256" key="1">
    <source>
        <dbReference type="ARBA" id="ARBA00023239"/>
    </source>
</evidence>
<sequence length="297" mass="33825">MNSKEEIRLKKIDIHLHLTLQQYPKTDTMFLSSAAQMLPHLEELGIEQGIVLSSGEQENEQILVAANEECKRICEQFPKKFHWMCNVDAKNQTDVYKRILACKESGAVGIGELMVNQRLDAPFLQSVFEVAEELKLPVLFHMSPKEGFQYGVVDGPGLPLLEENLKRYKGLKFIGHSQPFWHEISKDAPATPKERMKWGEGAVCPGGRLPYLFETYENLYGDLSANSGGCAIMRDEEFGLAFLEKYQDRLLFGTDMANCEMTFPLGNWLDEQEHAGRLSRSAYEKICRTNAEKLFHL</sequence>
<protein>
    <submittedName>
        <fullName evidence="3">Amidohydrolase family protein</fullName>
    </submittedName>
</protein>
<gene>
    <name evidence="3" type="ORF">ROSINTL182_06622</name>
</gene>
<dbReference type="SUPFAM" id="SSF51556">
    <property type="entry name" value="Metallo-dependent hydrolases"/>
    <property type="match status" value="1"/>
</dbReference>
<dbReference type="HOGENOM" id="CLU_062768_0_0_9"/>
<dbReference type="InterPro" id="IPR032466">
    <property type="entry name" value="Metal_Hydrolase"/>
</dbReference>
<dbReference type="PANTHER" id="PTHR21240">
    <property type="entry name" value="2-AMINO-3-CARBOXYLMUCONATE-6-SEMIALDEHYDE DECARBOXYLASE"/>
    <property type="match status" value="1"/>
</dbReference>
<dbReference type="Pfam" id="PF04909">
    <property type="entry name" value="Amidohydro_2"/>
    <property type="match status" value="1"/>
</dbReference>
<dbReference type="GO" id="GO:0016787">
    <property type="term" value="F:hydrolase activity"/>
    <property type="evidence" value="ECO:0007669"/>
    <property type="project" value="UniProtKB-KW"/>
</dbReference>
<dbReference type="EMBL" id="ABYJ02000070">
    <property type="protein sequence ID" value="EEV01454.1"/>
    <property type="molecule type" value="Genomic_DNA"/>
</dbReference>
<dbReference type="InterPro" id="IPR032465">
    <property type="entry name" value="ACMSD"/>
</dbReference>
<proteinExistence type="predicted"/>
<evidence type="ECO:0000313" key="4">
    <source>
        <dbReference type="Proteomes" id="UP000004828"/>
    </source>
</evidence>